<feature type="coiled-coil region" evidence="1">
    <location>
        <begin position="289"/>
        <end position="404"/>
    </location>
</feature>
<keyword evidence="4" id="KW-1185">Reference proteome</keyword>
<feature type="region of interest" description="Disordered" evidence="2">
    <location>
        <begin position="569"/>
        <end position="593"/>
    </location>
</feature>
<evidence type="ECO:0000256" key="2">
    <source>
        <dbReference type="SAM" id="MobiDB-lite"/>
    </source>
</evidence>
<feature type="region of interest" description="Disordered" evidence="2">
    <location>
        <begin position="447"/>
        <end position="474"/>
    </location>
</feature>
<feature type="compositionally biased region" description="Basic and acidic residues" evidence="2">
    <location>
        <begin position="501"/>
        <end position="511"/>
    </location>
</feature>
<protein>
    <submittedName>
        <fullName evidence="3">Uncharacterized protein</fullName>
    </submittedName>
</protein>
<reference evidence="3 4" key="1">
    <citation type="journal article" date="2019" name="Sci. Rep.">
        <title>Colletotrichum shisoi sp. nov., an anthracnose pathogen of Perilla frutescens in Japan: molecular phylogenetic, morphological and genomic evidence.</title>
        <authorList>
            <person name="Gan P."/>
            <person name="Tsushima A."/>
            <person name="Hiroyama R."/>
            <person name="Narusaka M."/>
            <person name="Takano Y."/>
            <person name="Narusaka Y."/>
            <person name="Kawaradani M."/>
            <person name="Damm U."/>
            <person name="Shirasu K."/>
        </authorList>
    </citation>
    <scope>NUCLEOTIDE SEQUENCE [LARGE SCALE GENOMIC DNA]</scope>
    <source>
        <strain evidence="3 4">PG-2018a</strain>
    </source>
</reference>
<dbReference type="Proteomes" id="UP000326340">
    <property type="component" value="Unassembled WGS sequence"/>
</dbReference>
<dbReference type="OrthoDB" id="4846122at2759"/>
<organism evidence="3 4">
    <name type="scientific">Colletotrichum shisoi</name>
    <dbReference type="NCBI Taxonomy" id="2078593"/>
    <lineage>
        <taxon>Eukaryota</taxon>
        <taxon>Fungi</taxon>
        <taxon>Dikarya</taxon>
        <taxon>Ascomycota</taxon>
        <taxon>Pezizomycotina</taxon>
        <taxon>Sordariomycetes</taxon>
        <taxon>Hypocreomycetidae</taxon>
        <taxon>Glomerellales</taxon>
        <taxon>Glomerellaceae</taxon>
        <taxon>Colletotrichum</taxon>
        <taxon>Colletotrichum destructivum species complex</taxon>
    </lineage>
</organism>
<name>A0A5Q4BC74_9PEZI</name>
<evidence type="ECO:0000313" key="3">
    <source>
        <dbReference type="EMBL" id="TQN64317.1"/>
    </source>
</evidence>
<sequence>MNLRVSDECWARWGAVIRHLAKDYGFPASTKSQLKMFLRLYRGGGSTFRNKRECWRFVIDTIRRDNVIHNIVAITLTSESKQKPRYNGAVITRACDVHPNPGGDDFVGAPDLQWVVVTSGGESYQHCCGKECNSLERCHAARTLRNNWEMTRLCIIQKAYEQEVIALRDHIETLSAQVEEKNASRKKWKESSRKWRDQNSHLNETVSTVTQELAMANTEFNATIDSMTKDLKGAKLGNDLLRARVQTLVRENKSLSTREAINETQKMNRVQQHVDNNNNNNNNNTYLASRQTKDENTALKEQNKILERKIQDMERKISGLLGEKARLQEQLDNTLKEAKALAQETKVMGENCGNADIKIKELSDGVKNLKDDMARAELNHAISEENMRVQIDRLTGANTKLESEKKGLGNGLATLEAKNRDLAAQAKRDAATIGKLEATARLNDDRARQLETTLDKTRRESEGKARQHAEQRDIRERDIRERDIRERDIRERDIRERDDTTRRHLRDERHHPQSLPARELERQSAISREAHERAADLRSKLDAAELLMEAKAAEMAALERKCSAAEARARAAEGKSGGGGEAASTTSRDEETRARLRELERRCAEKTAAAFEWQAKCEDRNTYTLSLEKDVEEMRGVMEGVLSRVSVHQGRKRRRTEGPDFKV</sequence>
<dbReference type="AlphaFoldDB" id="A0A5Q4BC74"/>
<dbReference type="EMBL" id="PUHP01002515">
    <property type="protein sequence ID" value="TQN64317.1"/>
    <property type="molecule type" value="Genomic_DNA"/>
</dbReference>
<accession>A0A5Q4BC74</accession>
<evidence type="ECO:0000256" key="1">
    <source>
        <dbReference type="SAM" id="Coils"/>
    </source>
</evidence>
<feature type="coiled-coil region" evidence="1">
    <location>
        <begin position="157"/>
        <end position="191"/>
    </location>
</feature>
<gene>
    <name evidence="3" type="ORF">CSHISOI_11106</name>
</gene>
<evidence type="ECO:0000313" key="4">
    <source>
        <dbReference type="Proteomes" id="UP000326340"/>
    </source>
</evidence>
<feature type="region of interest" description="Disordered" evidence="2">
    <location>
        <begin position="501"/>
        <end position="523"/>
    </location>
</feature>
<keyword evidence="1" id="KW-0175">Coiled coil</keyword>
<comment type="caution">
    <text evidence="3">The sequence shown here is derived from an EMBL/GenBank/DDBJ whole genome shotgun (WGS) entry which is preliminary data.</text>
</comment>
<proteinExistence type="predicted"/>